<name>A0A9P9AIJ8_9HYPO</name>
<dbReference type="Gene3D" id="4.10.240.10">
    <property type="entry name" value="Zn(2)-C6 fungal-type DNA-binding domain"/>
    <property type="match status" value="1"/>
</dbReference>
<feature type="domain" description="Zn(2)-C6 fungal-type" evidence="2">
    <location>
        <begin position="6"/>
        <end position="36"/>
    </location>
</feature>
<dbReference type="InterPro" id="IPR053175">
    <property type="entry name" value="DHMBA_Reg_Transcription_Factor"/>
</dbReference>
<dbReference type="Pfam" id="PF00172">
    <property type="entry name" value="Zn_clus"/>
    <property type="match status" value="1"/>
</dbReference>
<keyword evidence="1" id="KW-0539">Nucleus</keyword>
<dbReference type="SMART" id="SM00066">
    <property type="entry name" value="GAL4"/>
    <property type="match status" value="1"/>
</dbReference>
<evidence type="ECO:0000256" key="1">
    <source>
        <dbReference type="ARBA" id="ARBA00023242"/>
    </source>
</evidence>
<keyword evidence="4" id="KW-1185">Reference proteome</keyword>
<dbReference type="EMBL" id="JAGPYM010000061">
    <property type="protein sequence ID" value="KAH6870979.1"/>
    <property type="molecule type" value="Genomic_DNA"/>
</dbReference>
<evidence type="ECO:0000313" key="4">
    <source>
        <dbReference type="Proteomes" id="UP000777438"/>
    </source>
</evidence>
<comment type="caution">
    <text evidence="3">The sequence shown here is derived from an EMBL/GenBank/DDBJ whole genome shotgun (WGS) entry which is preliminary data.</text>
</comment>
<dbReference type="PROSITE" id="PS00463">
    <property type="entry name" value="ZN2_CY6_FUNGAL_1"/>
    <property type="match status" value="1"/>
</dbReference>
<evidence type="ECO:0000259" key="2">
    <source>
        <dbReference type="PROSITE" id="PS50048"/>
    </source>
</evidence>
<dbReference type="InterPro" id="IPR036864">
    <property type="entry name" value="Zn2-C6_fun-type_DNA-bd_sf"/>
</dbReference>
<proteinExistence type="predicted"/>
<dbReference type="Proteomes" id="UP000777438">
    <property type="component" value="Unassembled WGS sequence"/>
</dbReference>
<protein>
    <recommendedName>
        <fullName evidence="2">Zn(2)-C6 fungal-type domain-containing protein</fullName>
    </recommendedName>
</protein>
<dbReference type="SUPFAM" id="SSF57701">
    <property type="entry name" value="Zn2/Cys6 DNA-binding domain"/>
    <property type="match status" value="1"/>
</dbReference>
<dbReference type="InterPro" id="IPR001138">
    <property type="entry name" value="Zn2Cys6_DnaBD"/>
</dbReference>
<dbReference type="OrthoDB" id="2991872at2759"/>
<dbReference type="PANTHER" id="PTHR38791:SF1">
    <property type="entry name" value="TRANSCRIPTION FACTOR, PUTATIVE-RELATED"/>
    <property type="match status" value="1"/>
</dbReference>
<dbReference type="PROSITE" id="PS50048">
    <property type="entry name" value="ZN2_CY6_FUNGAL_2"/>
    <property type="match status" value="1"/>
</dbReference>
<dbReference type="GO" id="GO:0008270">
    <property type="term" value="F:zinc ion binding"/>
    <property type="evidence" value="ECO:0007669"/>
    <property type="project" value="InterPro"/>
</dbReference>
<dbReference type="PANTHER" id="PTHR38791">
    <property type="entry name" value="ZN(II)2CYS6 TRANSCRIPTION FACTOR (EUROFUNG)-RELATED-RELATED"/>
    <property type="match status" value="1"/>
</dbReference>
<accession>A0A9P9AIJ8</accession>
<dbReference type="CDD" id="cd00067">
    <property type="entry name" value="GAL4"/>
    <property type="match status" value="1"/>
</dbReference>
<dbReference type="GO" id="GO:0000981">
    <property type="term" value="F:DNA-binding transcription factor activity, RNA polymerase II-specific"/>
    <property type="evidence" value="ECO:0007669"/>
    <property type="project" value="InterPro"/>
</dbReference>
<gene>
    <name evidence="3" type="ORF">B0T10DRAFT_553528</name>
</gene>
<organism evidence="3 4">
    <name type="scientific">Thelonectria olida</name>
    <dbReference type="NCBI Taxonomy" id="1576542"/>
    <lineage>
        <taxon>Eukaryota</taxon>
        <taxon>Fungi</taxon>
        <taxon>Dikarya</taxon>
        <taxon>Ascomycota</taxon>
        <taxon>Pezizomycotina</taxon>
        <taxon>Sordariomycetes</taxon>
        <taxon>Hypocreomycetidae</taxon>
        <taxon>Hypocreales</taxon>
        <taxon>Nectriaceae</taxon>
        <taxon>Thelonectria</taxon>
    </lineage>
</organism>
<dbReference type="AlphaFoldDB" id="A0A9P9AIJ8"/>
<reference evidence="3 4" key="1">
    <citation type="journal article" date="2021" name="Nat. Commun.">
        <title>Genetic determinants of endophytism in the Arabidopsis root mycobiome.</title>
        <authorList>
            <person name="Mesny F."/>
            <person name="Miyauchi S."/>
            <person name="Thiergart T."/>
            <person name="Pickel B."/>
            <person name="Atanasova L."/>
            <person name="Karlsson M."/>
            <person name="Huettel B."/>
            <person name="Barry K.W."/>
            <person name="Haridas S."/>
            <person name="Chen C."/>
            <person name="Bauer D."/>
            <person name="Andreopoulos W."/>
            <person name="Pangilinan J."/>
            <person name="LaButti K."/>
            <person name="Riley R."/>
            <person name="Lipzen A."/>
            <person name="Clum A."/>
            <person name="Drula E."/>
            <person name="Henrissat B."/>
            <person name="Kohler A."/>
            <person name="Grigoriev I.V."/>
            <person name="Martin F.M."/>
            <person name="Hacquard S."/>
        </authorList>
    </citation>
    <scope>NUCLEOTIDE SEQUENCE [LARGE SCALE GENOMIC DNA]</scope>
    <source>
        <strain evidence="3 4">MPI-CAGE-CH-0241</strain>
    </source>
</reference>
<sequence length="495" mass="56459">MQSNRACQTCRARRIKCDGAKPVCQKCVKSHRTCVEADAAKQQFFAIHIENQYVTGEKRRPRGPRSSLVPIHPDFDLKTRAHAYYAQNHFQVFQDMPDVATTWTECLHEWKAEGKSSPIVDLAFSSLALSVFARLQNCRPAAAEACKSYLRLLQHMQSRILHVNNGNLDAGEVDAYLLAAHFMARYESFVQNHGDATDSEPLKLINVWSHIDGAAAILKIWYDNRHHYTPTAAIKQTRRKLIKSSLLREQPLPRWLADGGLFGERDIALEFDHLIIQFIDIRHKYLKLKQVSEDGTSIPQEVDGLINESRKLDQDIQDWSTRLPSKWSYDTHVLAETCDYSEDHLYSTTILSCARPGYSAVWNEYHATRMLISHTRLQILDLVVAQPNFAYQSETLECLAQLNSSADSLASFVPFCLDYIRMRSHQTSAASVEISNEPFKPYLASLVVWPMSLASGLQMLEPAQRQWFRSALFRVSKASSECLHPYAMSDYWAVC</sequence>
<evidence type="ECO:0000313" key="3">
    <source>
        <dbReference type="EMBL" id="KAH6870979.1"/>
    </source>
</evidence>